<dbReference type="InterPro" id="IPR012337">
    <property type="entry name" value="RNaseH-like_sf"/>
</dbReference>
<dbReference type="Pfam" id="PF13456">
    <property type="entry name" value="RVT_3"/>
    <property type="match status" value="1"/>
</dbReference>
<evidence type="ECO:0000259" key="1">
    <source>
        <dbReference type="Pfam" id="PF13456"/>
    </source>
</evidence>
<keyword evidence="3" id="KW-1185">Reference proteome</keyword>
<dbReference type="GO" id="GO:0003676">
    <property type="term" value="F:nucleic acid binding"/>
    <property type="evidence" value="ECO:0007669"/>
    <property type="project" value="InterPro"/>
</dbReference>
<dbReference type="OrthoDB" id="1002691at2759"/>
<dbReference type="CDD" id="cd06222">
    <property type="entry name" value="RNase_H_like"/>
    <property type="match status" value="1"/>
</dbReference>
<dbReference type="SUPFAM" id="SSF53098">
    <property type="entry name" value="Ribonuclease H-like"/>
    <property type="match status" value="1"/>
</dbReference>
<proteinExistence type="predicted"/>
<dbReference type="Proteomes" id="UP000593576">
    <property type="component" value="Unassembled WGS sequence"/>
</dbReference>
<evidence type="ECO:0000313" key="3">
    <source>
        <dbReference type="Proteomes" id="UP000593576"/>
    </source>
</evidence>
<name>A0A7J9N753_GOSSC</name>
<dbReference type="InterPro" id="IPR002156">
    <property type="entry name" value="RNaseH_domain"/>
</dbReference>
<accession>A0A7J9N753</accession>
<gene>
    <name evidence="2" type="ORF">Goshw_002251</name>
</gene>
<organism evidence="2 3">
    <name type="scientific">Gossypium schwendimanii</name>
    <name type="common">Cotton</name>
    <dbReference type="NCBI Taxonomy" id="34291"/>
    <lineage>
        <taxon>Eukaryota</taxon>
        <taxon>Viridiplantae</taxon>
        <taxon>Streptophyta</taxon>
        <taxon>Embryophyta</taxon>
        <taxon>Tracheophyta</taxon>
        <taxon>Spermatophyta</taxon>
        <taxon>Magnoliopsida</taxon>
        <taxon>eudicotyledons</taxon>
        <taxon>Gunneridae</taxon>
        <taxon>Pentapetalae</taxon>
        <taxon>rosids</taxon>
        <taxon>malvids</taxon>
        <taxon>Malvales</taxon>
        <taxon>Malvaceae</taxon>
        <taxon>Malvoideae</taxon>
        <taxon>Gossypium</taxon>
    </lineage>
</organism>
<dbReference type="Gene3D" id="3.30.420.10">
    <property type="entry name" value="Ribonuclease H-like superfamily/Ribonuclease H"/>
    <property type="match status" value="1"/>
</dbReference>
<dbReference type="PANTHER" id="PTHR47074:SF61">
    <property type="entry name" value="RNASE H TYPE-1 DOMAIN-CONTAINING PROTEIN"/>
    <property type="match status" value="1"/>
</dbReference>
<dbReference type="PANTHER" id="PTHR47074">
    <property type="entry name" value="BNAC02G40300D PROTEIN"/>
    <property type="match status" value="1"/>
</dbReference>
<dbReference type="EMBL" id="JABFAF010273913">
    <property type="protein sequence ID" value="MBA0879060.1"/>
    <property type="molecule type" value="Genomic_DNA"/>
</dbReference>
<comment type="caution">
    <text evidence="2">The sequence shown here is derived from an EMBL/GenBank/DDBJ whole genome shotgun (WGS) entry which is preliminary data.</text>
</comment>
<dbReference type="AlphaFoldDB" id="A0A7J9N753"/>
<reference evidence="2 3" key="1">
    <citation type="journal article" date="2019" name="Genome Biol. Evol.">
        <title>Insights into the evolution of the New World diploid cottons (Gossypium, subgenus Houzingenia) based on genome sequencing.</title>
        <authorList>
            <person name="Grover C.E."/>
            <person name="Arick M.A. 2nd"/>
            <person name="Thrash A."/>
            <person name="Conover J.L."/>
            <person name="Sanders W.S."/>
            <person name="Peterson D.G."/>
            <person name="Frelichowski J.E."/>
            <person name="Scheffler J.A."/>
            <person name="Scheffler B.E."/>
            <person name="Wendel J.F."/>
        </authorList>
    </citation>
    <scope>NUCLEOTIDE SEQUENCE [LARGE SCALE GENOMIC DNA]</scope>
    <source>
        <strain evidence="2">1</strain>
        <tissue evidence="2">Leaf</tissue>
    </source>
</reference>
<feature type="domain" description="RNase H type-1" evidence="1">
    <location>
        <begin position="18"/>
        <end position="100"/>
    </location>
</feature>
<protein>
    <recommendedName>
        <fullName evidence="1">RNase H type-1 domain-containing protein</fullName>
    </recommendedName>
</protein>
<dbReference type="GO" id="GO:0004523">
    <property type="term" value="F:RNA-DNA hybrid ribonuclease activity"/>
    <property type="evidence" value="ECO:0007669"/>
    <property type="project" value="InterPro"/>
</dbReference>
<dbReference type="InterPro" id="IPR044730">
    <property type="entry name" value="RNase_H-like_dom_plant"/>
</dbReference>
<dbReference type="InterPro" id="IPR052929">
    <property type="entry name" value="RNase_H-like_EbsB-rel"/>
</dbReference>
<dbReference type="InterPro" id="IPR036397">
    <property type="entry name" value="RNaseH_sf"/>
</dbReference>
<sequence length="133" mass="14878">MKGNKRWTHPQWESIKINFDGAYNQIQNRSTSGVVARDSGGKILLSCSEIHNGVLSAFAAEAIACRKAVQVGVDHGWQALIFEGDSLAIIKKCNKKDHDRSMTLRRGDEFYLEMGVPDYAETQARHDELSEPD</sequence>
<evidence type="ECO:0000313" key="2">
    <source>
        <dbReference type="EMBL" id="MBA0879060.1"/>
    </source>
</evidence>